<dbReference type="Proteomes" id="UP001140217">
    <property type="component" value="Unassembled WGS sequence"/>
</dbReference>
<dbReference type="OrthoDB" id="5518601at2759"/>
<evidence type="ECO:0000313" key="2">
    <source>
        <dbReference type="EMBL" id="KAJ2777248.1"/>
    </source>
</evidence>
<evidence type="ECO:0000256" key="1">
    <source>
        <dbReference type="SAM" id="Phobius"/>
    </source>
</evidence>
<protein>
    <submittedName>
        <fullName evidence="2">Uncharacterized protein</fullName>
    </submittedName>
</protein>
<name>A0A9W8H5L3_9FUNG</name>
<dbReference type="EMBL" id="JANBUL010000303">
    <property type="protein sequence ID" value="KAJ2777248.1"/>
    <property type="molecule type" value="Genomic_DNA"/>
</dbReference>
<gene>
    <name evidence="2" type="ORF">H4R18_005245</name>
</gene>
<feature type="transmembrane region" description="Helical" evidence="1">
    <location>
        <begin position="12"/>
        <end position="31"/>
    </location>
</feature>
<reference evidence="2" key="1">
    <citation type="submission" date="2022-07" db="EMBL/GenBank/DDBJ databases">
        <title>Phylogenomic reconstructions and comparative analyses of Kickxellomycotina fungi.</title>
        <authorList>
            <person name="Reynolds N.K."/>
            <person name="Stajich J.E."/>
            <person name="Barry K."/>
            <person name="Grigoriev I.V."/>
            <person name="Crous P."/>
            <person name="Smith M.E."/>
        </authorList>
    </citation>
    <scope>NUCLEOTIDE SEQUENCE</scope>
    <source>
        <strain evidence="2">NBRC 105414</strain>
    </source>
</reference>
<comment type="caution">
    <text evidence="2">The sequence shown here is derived from an EMBL/GenBank/DDBJ whole genome shotgun (WGS) entry which is preliminary data.</text>
</comment>
<feature type="transmembrane region" description="Helical" evidence="1">
    <location>
        <begin position="37"/>
        <end position="60"/>
    </location>
</feature>
<keyword evidence="1" id="KW-1133">Transmembrane helix</keyword>
<sequence>MYDMPMAKQVRSLRLVFVVNFFCSSAISLWVRGDDIYTVLAACGMVAAGFIPMAFAHLFYRNHVKAIRILGGLSRRALARARRAERDGTSQVEFPVASTTPLLVTKFGLAGRDPQIPLYVRDLLPGPDRRYSVQWLYPTPAGIQRFRVSKKVIQYHPDVRALDALIRANAQRSSKRTAAAAS</sequence>
<proteinExistence type="predicted"/>
<keyword evidence="3" id="KW-1185">Reference proteome</keyword>
<dbReference type="AlphaFoldDB" id="A0A9W8H5L3"/>
<keyword evidence="1" id="KW-0812">Transmembrane</keyword>
<accession>A0A9W8H5L3</accession>
<organism evidence="2 3">
    <name type="scientific">Coemansia javaensis</name>
    <dbReference type="NCBI Taxonomy" id="2761396"/>
    <lineage>
        <taxon>Eukaryota</taxon>
        <taxon>Fungi</taxon>
        <taxon>Fungi incertae sedis</taxon>
        <taxon>Zoopagomycota</taxon>
        <taxon>Kickxellomycotina</taxon>
        <taxon>Kickxellomycetes</taxon>
        <taxon>Kickxellales</taxon>
        <taxon>Kickxellaceae</taxon>
        <taxon>Coemansia</taxon>
    </lineage>
</organism>
<evidence type="ECO:0000313" key="3">
    <source>
        <dbReference type="Proteomes" id="UP001140217"/>
    </source>
</evidence>
<keyword evidence="1" id="KW-0472">Membrane</keyword>